<organism evidence="3 4">
    <name type="scientific">Crenobacter oryzisoli</name>
    <dbReference type="NCBI Taxonomy" id="3056844"/>
    <lineage>
        <taxon>Bacteria</taxon>
        <taxon>Pseudomonadati</taxon>
        <taxon>Pseudomonadota</taxon>
        <taxon>Betaproteobacteria</taxon>
        <taxon>Neisseriales</taxon>
        <taxon>Neisseriaceae</taxon>
        <taxon>Crenobacter</taxon>
    </lineage>
</organism>
<feature type="region of interest" description="Disordered" evidence="1">
    <location>
        <begin position="274"/>
        <end position="304"/>
    </location>
</feature>
<gene>
    <name evidence="3" type="ORF">QU481_21920</name>
</gene>
<accession>A0ABT7XUT0</accession>
<evidence type="ECO:0000256" key="1">
    <source>
        <dbReference type="SAM" id="MobiDB-lite"/>
    </source>
</evidence>
<dbReference type="PANTHER" id="PTHR40269:SF1">
    <property type="entry name" value="OUTER MEMBRANE PROTEIN"/>
    <property type="match status" value="1"/>
</dbReference>
<dbReference type="Proteomes" id="UP001168540">
    <property type="component" value="Unassembled WGS sequence"/>
</dbReference>
<feature type="compositionally biased region" description="Low complexity" evidence="1">
    <location>
        <begin position="274"/>
        <end position="287"/>
    </location>
</feature>
<protein>
    <submittedName>
        <fullName evidence="3">DUF3300 domain-containing protein</fullName>
    </submittedName>
</protein>
<reference evidence="3" key="1">
    <citation type="submission" date="2023-06" db="EMBL/GenBank/DDBJ databases">
        <authorList>
            <person name="Zhang S."/>
        </authorList>
    </citation>
    <scope>NUCLEOTIDE SEQUENCE</scope>
    <source>
        <strain evidence="3">SG2303</strain>
    </source>
</reference>
<dbReference type="Pfam" id="PF11737">
    <property type="entry name" value="DUF3300"/>
    <property type="match status" value="1"/>
</dbReference>
<feature type="compositionally biased region" description="Low complexity" evidence="1">
    <location>
        <begin position="440"/>
        <end position="452"/>
    </location>
</feature>
<keyword evidence="4" id="KW-1185">Reference proteome</keyword>
<feature type="region of interest" description="Disordered" evidence="1">
    <location>
        <begin position="321"/>
        <end position="343"/>
    </location>
</feature>
<dbReference type="PANTHER" id="PTHR40269">
    <property type="entry name" value="OUTER MEMBRANE PROTEIN-RELATED"/>
    <property type="match status" value="1"/>
</dbReference>
<keyword evidence="2" id="KW-0732">Signal</keyword>
<proteinExistence type="predicted"/>
<evidence type="ECO:0000313" key="4">
    <source>
        <dbReference type="Proteomes" id="UP001168540"/>
    </source>
</evidence>
<comment type="caution">
    <text evidence="3">The sequence shown here is derived from an EMBL/GenBank/DDBJ whole genome shotgun (WGS) entry which is preliminary data.</text>
</comment>
<sequence>MRSLFVVLHRILIVLICCLPLAASAARLSAPQLEQLVAPIALYPDPLLSQILMASTYPADVAAAAAWIQQHPELSGDAAVQAVQDQSWDPSVQSLMAVPDVLALMGSQPGWVDSLGQAVQAQPQELMAAVQRLRMHAEQAGYLNDSEAQNLVVEPDESLAIEPTDEEMIYLPYYDPDVVYGIWRYPAFPPFFFPPPWGHGINVRHHHDGIRFGNGIVVHHALWGGCDWHAHRLFVNVAHFNASNPQRTLAATADTLTWHRGSLPAAAPVSARLAPAPTGATAPAQPGRQRKATPSQPDATLGARHAWTSPLRPIIAPTQLARPTEPMPAPPNTTLSTRHASTSPLRPAIVPEQLSHPAIAPRARPTDTLGAQHAASPPTVRTWAPPPLPAARALPVAPRPSYPVPYRTPQGQGAAPVQRAPNTHFSRAATPAYVQAVPYRPSEPAPARAEPSLSGSRSFGHSGGYR</sequence>
<dbReference type="RefSeq" id="WP_289832121.1">
    <property type="nucleotide sequence ID" value="NZ_JAUEDK010000070.1"/>
</dbReference>
<feature type="signal peptide" evidence="2">
    <location>
        <begin position="1"/>
        <end position="25"/>
    </location>
</feature>
<evidence type="ECO:0000313" key="3">
    <source>
        <dbReference type="EMBL" id="MDN0077485.1"/>
    </source>
</evidence>
<feature type="region of interest" description="Disordered" evidence="1">
    <location>
        <begin position="429"/>
        <end position="466"/>
    </location>
</feature>
<feature type="compositionally biased region" description="Polar residues" evidence="1">
    <location>
        <begin position="332"/>
        <end position="343"/>
    </location>
</feature>
<dbReference type="EMBL" id="JAUEDK010000070">
    <property type="protein sequence ID" value="MDN0077485.1"/>
    <property type="molecule type" value="Genomic_DNA"/>
</dbReference>
<name>A0ABT7XUT0_9NEIS</name>
<evidence type="ECO:0000256" key="2">
    <source>
        <dbReference type="SAM" id="SignalP"/>
    </source>
</evidence>
<dbReference type="InterPro" id="IPR021728">
    <property type="entry name" value="DUF3300"/>
</dbReference>
<feature type="chain" id="PRO_5047295927" evidence="2">
    <location>
        <begin position="26"/>
        <end position="466"/>
    </location>
</feature>